<evidence type="ECO:0000313" key="2">
    <source>
        <dbReference type="EMBL" id="SPF29256.1"/>
    </source>
</evidence>
<sequence>MKFVTVLAITSAAALLHTAAFAQTSVQVLPQVDLEIDKPEPQVMADADAMILVEDKVNSFTKPTVAIAEADAEVKILTADAATEIEGPVLLADGTEIGEIDTLVRDDDGTLASVVVLVRGDADASMLELTGEDADIVNGQVVLTMEQSEFLQLVEIEDNAG</sequence>
<keyword evidence="1" id="KW-0732">Signal</keyword>
<name>A0A2R8AAK9_9RHOB</name>
<dbReference type="AlphaFoldDB" id="A0A2R8AAK9"/>
<dbReference type="EMBL" id="OMKW01000002">
    <property type="protein sequence ID" value="SPF29256.1"/>
    <property type="molecule type" value="Genomic_DNA"/>
</dbReference>
<evidence type="ECO:0000256" key="1">
    <source>
        <dbReference type="SAM" id="SignalP"/>
    </source>
</evidence>
<feature type="chain" id="PRO_5015352646" description="PRC-barrel domain-containing protein" evidence="1">
    <location>
        <begin position="23"/>
        <end position="161"/>
    </location>
</feature>
<dbReference type="Proteomes" id="UP000244932">
    <property type="component" value="Unassembled WGS sequence"/>
</dbReference>
<protein>
    <recommendedName>
        <fullName evidence="4">PRC-barrel domain-containing protein</fullName>
    </recommendedName>
</protein>
<gene>
    <name evidence="2" type="ORF">POI8812_01563</name>
</gene>
<evidence type="ECO:0000313" key="3">
    <source>
        <dbReference type="Proteomes" id="UP000244932"/>
    </source>
</evidence>
<proteinExistence type="predicted"/>
<keyword evidence="3" id="KW-1185">Reference proteome</keyword>
<reference evidence="2 3" key="1">
    <citation type="submission" date="2018-03" db="EMBL/GenBank/DDBJ databases">
        <authorList>
            <person name="Keele B.F."/>
        </authorList>
    </citation>
    <scope>NUCLEOTIDE SEQUENCE [LARGE SCALE GENOMIC DNA]</scope>
    <source>
        <strain evidence="2 3">CeCT 8812</strain>
    </source>
</reference>
<evidence type="ECO:0008006" key="4">
    <source>
        <dbReference type="Google" id="ProtNLM"/>
    </source>
</evidence>
<accession>A0A2R8AAK9</accession>
<organism evidence="2 3">
    <name type="scientific">Pontivivens insulae</name>
    <dbReference type="NCBI Taxonomy" id="1639689"/>
    <lineage>
        <taxon>Bacteria</taxon>
        <taxon>Pseudomonadati</taxon>
        <taxon>Pseudomonadota</taxon>
        <taxon>Alphaproteobacteria</taxon>
        <taxon>Rhodobacterales</taxon>
        <taxon>Paracoccaceae</taxon>
        <taxon>Pontivivens</taxon>
    </lineage>
</organism>
<feature type="signal peptide" evidence="1">
    <location>
        <begin position="1"/>
        <end position="22"/>
    </location>
</feature>
<dbReference type="RefSeq" id="WP_108781970.1">
    <property type="nucleotide sequence ID" value="NZ_OMKW01000002.1"/>
</dbReference>